<dbReference type="OrthoDB" id="9794403at2"/>
<evidence type="ECO:0000313" key="3">
    <source>
        <dbReference type="Proteomes" id="UP000198640"/>
    </source>
</evidence>
<dbReference type="InterPro" id="IPR036515">
    <property type="entry name" value="Transposase_17_sf"/>
</dbReference>
<dbReference type="Gene3D" id="3.30.70.1290">
    <property type="entry name" value="Transposase IS200-like"/>
    <property type="match status" value="1"/>
</dbReference>
<keyword evidence="3" id="KW-1185">Reference proteome</keyword>
<evidence type="ECO:0000259" key="1">
    <source>
        <dbReference type="SMART" id="SM01321"/>
    </source>
</evidence>
<dbReference type="Pfam" id="PF01797">
    <property type="entry name" value="Y1_Tnp"/>
    <property type="match status" value="1"/>
</dbReference>
<dbReference type="InterPro" id="IPR002686">
    <property type="entry name" value="Transposase_17"/>
</dbReference>
<organism evidence="2 3">
    <name type="scientific">Nitrosomonas halophila</name>
    <dbReference type="NCBI Taxonomy" id="44576"/>
    <lineage>
        <taxon>Bacteria</taxon>
        <taxon>Pseudomonadati</taxon>
        <taxon>Pseudomonadota</taxon>
        <taxon>Betaproteobacteria</taxon>
        <taxon>Nitrosomonadales</taxon>
        <taxon>Nitrosomonadaceae</taxon>
        <taxon>Nitrosomonas</taxon>
    </lineage>
</organism>
<accession>A0A1H3MMI1</accession>
<evidence type="ECO:0000313" key="2">
    <source>
        <dbReference type="EMBL" id="SDY77385.1"/>
    </source>
</evidence>
<dbReference type="EMBL" id="FNOY01000062">
    <property type="protein sequence ID" value="SDY77385.1"/>
    <property type="molecule type" value="Genomic_DNA"/>
</dbReference>
<dbReference type="InterPro" id="IPR052715">
    <property type="entry name" value="RAYT_transposase"/>
</dbReference>
<proteinExistence type="predicted"/>
<dbReference type="AlphaFoldDB" id="A0A1H3MMI1"/>
<gene>
    <name evidence="2" type="ORF">SAMN05421881_10621</name>
</gene>
<sequence>MPNYRRPDTTGACWFFTVNLAKRREQHLLIERIELLRDVMRRVKRDHPFRIDAMVVLPEHLHAIWILPPDDADFKTRWALIKAGFSRGIPRTEERSASRRSRGERGIWQRRYWEHQIRDEDDFRRHVDYIHWNPVKHGWVSRVVDWRWSTFHRYVDLGIYPPDWAYLPDERPWGE</sequence>
<name>A0A1H3MMI1_9PROT</name>
<dbReference type="SMART" id="SM01321">
    <property type="entry name" value="Y1_Tnp"/>
    <property type="match status" value="1"/>
</dbReference>
<dbReference type="RefSeq" id="WP_090415387.1">
    <property type="nucleotide sequence ID" value="NZ_FNOY01000062.1"/>
</dbReference>
<dbReference type="Proteomes" id="UP000198640">
    <property type="component" value="Unassembled WGS sequence"/>
</dbReference>
<dbReference type="GO" id="GO:0006313">
    <property type="term" value="P:DNA transposition"/>
    <property type="evidence" value="ECO:0007669"/>
    <property type="project" value="InterPro"/>
</dbReference>
<dbReference type="NCBIfam" id="NF047646">
    <property type="entry name" value="REP_Tyr_transpos"/>
    <property type="match status" value="1"/>
</dbReference>
<dbReference type="PANTHER" id="PTHR36966:SF1">
    <property type="entry name" value="REP-ASSOCIATED TYROSINE TRANSPOSASE"/>
    <property type="match status" value="1"/>
</dbReference>
<feature type="domain" description="Transposase IS200-like" evidence="1">
    <location>
        <begin position="9"/>
        <end position="133"/>
    </location>
</feature>
<dbReference type="SUPFAM" id="SSF143422">
    <property type="entry name" value="Transposase IS200-like"/>
    <property type="match status" value="1"/>
</dbReference>
<reference evidence="2 3" key="1">
    <citation type="submission" date="2016-10" db="EMBL/GenBank/DDBJ databases">
        <authorList>
            <person name="de Groot N.N."/>
        </authorList>
    </citation>
    <scope>NUCLEOTIDE SEQUENCE [LARGE SCALE GENOMIC DNA]</scope>
    <source>
        <strain evidence="2 3">Nm1</strain>
    </source>
</reference>
<dbReference type="GO" id="GO:0004803">
    <property type="term" value="F:transposase activity"/>
    <property type="evidence" value="ECO:0007669"/>
    <property type="project" value="InterPro"/>
</dbReference>
<dbReference type="GO" id="GO:0043565">
    <property type="term" value="F:sequence-specific DNA binding"/>
    <property type="evidence" value="ECO:0007669"/>
    <property type="project" value="TreeGrafter"/>
</dbReference>
<protein>
    <submittedName>
        <fullName evidence="2">Putative transposase</fullName>
    </submittedName>
</protein>
<dbReference type="PANTHER" id="PTHR36966">
    <property type="entry name" value="REP-ASSOCIATED TYROSINE TRANSPOSASE"/>
    <property type="match status" value="1"/>
</dbReference>